<evidence type="ECO:0000313" key="4">
    <source>
        <dbReference type="Proteomes" id="UP000231021"/>
    </source>
</evidence>
<dbReference type="EMBL" id="PCTB01000031">
    <property type="protein sequence ID" value="PIP62933.1"/>
    <property type="molecule type" value="Genomic_DNA"/>
</dbReference>
<name>A0A2H0BYZ7_9BACT</name>
<dbReference type="PANTHER" id="PTHR33606">
    <property type="entry name" value="PROTEIN YCII"/>
    <property type="match status" value="1"/>
</dbReference>
<dbReference type="AlphaFoldDB" id="A0A2H0BYZ7"/>
<protein>
    <recommendedName>
        <fullName evidence="2">YCII-related domain-containing protein</fullName>
    </recommendedName>
</protein>
<comment type="similarity">
    <text evidence="1">Belongs to the YciI family.</text>
</comment>
<evidence type="ECO:0000259" key="2">
    <source>
        <dbReference type="Pfam" id="PF03795"/>
    </source>
</evidence>
<comment type="caution">
    <text evidence="3">The sequence shown here is derived from an EMBL/GenBank/DDBJ whole genome shotgun (WGS) entry which is preliminary data.</text>
</comment>
<dbReference type="InterPro" id="IPR051807">
    <property type="entry name" value="Sec-metab_biosynth-assoc"/>
</dbReference>
<dbReference type="SUPFAM" id="SSF54909">
    <property type="entry name" value="Dimeric alpha+beta barrel"/>
    <property type="match status" value="1"/>
</dbReference>
<feature type="domain" description="YCII-related" evidence="2">
    <location>
        <begin position="1"/>
        <end position="89"/>
    </location>
</feature>
<dbReference type="Proteomes" id="UP000231021">
    <property type="component" value="Unassembled WGS sequence"/>
</dbReference>
<gene>
    <name evidence="3" type="ORF">COW98_01525</name>
</gene>
<proteinExistence type="inferred from homology"/>
<dbReference type="InterPro" id="IPR005545">
    <property type="entry name" value="YCII"/>
</dbReference>
<accession>A0A2H0BYZ7</accession>
<evidence type="ECO:0000313" key="3">
    <source>
        <dbReference type="EMBL" id="PIP62933.1"/>
    </source>
</evidence>
<dbReference type="PANTHER" id="PTHR33606:SF3">
    <property type="entry name" value="PROTEIN YCII"/>
    <property type="match status" value="1"/>
</dbReference>
<sequence>MQFLIIGKDGKDKKAMERRTVVRQAHLELGDKMEQEGSRWYGCVILDDKGTMIGSMAVMDFPSEKELQEWFKYEPYVTGKVWKTIEVFKCSVKKPWKFNRPQSFFESRLKLSQ</sequence>
<dbReference type="Pfam" id="PF03795">
    <property type="entry name" value="YCII"/>
    <property type="match status" value="1"/>
</dbReference>
<reference evidence="3 4" key="1">
    <citation type="submission" date="2017-09" db="EMBL/GenBank/DDBJ databases">
        <title>Depth-based differentiation of microbial function through sediment-hosted aquifers and enrichment of novel symbionts in the deep terrestrial subsurface.</title>
        <authorList>
            <person name="Probst A.J."/>
            <person name="Ladd B."/>
            <person name="Jarett J.K."/>
            <person name="Geller-Mcgrath D.E."/>
            <person name="Sieber C.M."/>
            <person name="Emerson J.B."/>
            <person name="Anantharaman K."/>
            <person name="Thomas B.C."/>
            <person name="Malmstrom R."/>
            <person name="Stieglmeier M."/>
            <person name="Klingl A."/>
            <person name="Woyke T."/>
            <person name="Ryan C.M."/>
            <person name="Banfield J.F."/>
        </authorList>
    </citation>
    <scope>NUCLEOTIDE SEQUENCE [LARGE SCALE GENOMIC DNA]</scope>
    <source>
        <strain evidence="3">CG22_combo_CG10-13_8_21_14_all_35_9</strain>
    </source>
</reference>
<evidence type="ECO:0000256" key="1">
    <source>
        <dbReference type="ARBA" id="ARBA00007689"/>
    </source>
</evidence>
<organism evidence="3 4">
    <name type="scientific">Candidatus Roizmanbacteria bacterium CG22_combo_CG10-13_8_21_14_all_35_9</name>
    <dbReference type="NCBI Taxonomy" id="1974861"/>
    <lineage>
        <taxon>Bacteria</taxon>
        <taxon>Candidatus Roizmaniibacteriota</taxon>
    </lineage>
</organism>
<dbReference type="Gene3D" id="3.30.70.1060">
    <property type="entry name" value="Dimeric alpha+beta barrel"/>
    <property type="match status" value="1"/>
</dbReference>
<dbReference type="InterPro" id="IPR011008">
    <property type="entry name" value="Dimeric_a/b-barrel"/>
</dbReference>